<feature type="repeat" description="PPR" evidence="2">
    <location>
        <begin position="310"/>
        <end position="344"/>
    </location>
</feature>
<accession>A0AA88E468</accession>
<dbReference type="FunFam" id="1.25.40.10:FF:000196">
    <property type="entry name" value="Pentatricopeptide repeat-containing protein At4g14850"/>
    <property type="match status" value="1"/>
</dbReference>
<evidence type="ECO:0000256" key="2">
    <source>
        <dbReference type="PROSITE-ProRule" id="PRU00708"/>
    </source>
</evidence>
<dbReference type="InterPro" id="IPR046848">
    <property type="entry name" value="E_motif"/>
</dbReference>
<dbReference type="InterPro" id="IPR002885">
    <property type="entry name" value="PPR_rpt"/>
</dbReference>
<feature type="repeat" description="PPR" evidence="2">
    <location>
        <begin position="512"/>
        <end position="546"/>
    </location>
</feature>
<feature type="repeat" description="PPR" evidence="2">
    <location>
        <begin position="108"/>
        <end position="142"/>
    </location>
</feature>
<evidence type="ECO:0000256" key="1">
    <source>
        <dbReference type="ARBA" id="ARBA00022737"/>
    </source>
</evidence>
<dbReference type="InterPro" id="IPR011990">
    <property type="entry name" value="TPR-like_helical_dom_sf"/>
</dbReference>
<dbReference type="NCBIfam" id="TIGR00756">
    <property type="entry name" value="PPR"/>
    <property type="match status" value="5"/>
</dbReference>
<dbReference type="PROSITE" id="PS51375">
    <property type="entry name" value="PPR"/>
    <property type="match status" value="5"/>
</dbReference>
<proteinExistence type="predicted"/>
<dbReference type="FunFam" id="1.25.40.10:FF:000343">
    <property type="entry name" value="Pentatricopeptide repeat-containing protein At3g58590"/>
    <property type="match status" value="1"/>
</dbReference>
<dbReference type="Pfam" id="PF13041">
    <property type="entry name" value="PPR_2"/>
    <property type="match status" value="2"/>
</dbReference>
<comment type="caution">
    <text evidence="3">The sequence shown here is derived from an EMBL/GenBank/DDBJ whole genome shotgun (WGS) entry which is preliminary data.</text>
</comment>
<dbReference type="FunFam" id="1.25.40.10:FF:000158">
    <property type="entry name" value="pentatricopeptide repeat-containing protein At2g33680"/>
    <property type="match status" value="1"/>
</dbReference>
<dbReference type="Pfam" id="PF01535">
    <property type="entry name" value="PPR"/>
    <property type="match status" value="7"/>
</dbReference>
<dbReference type="GO" id="GO:0003723">
    <property type="term" value="F:RNA binding"/>
    <property type="evidence" value="ECO:0007669"/>
    <property type="project" value="InterPro"/>
</dbReference>
<feature type="repeat" description="PPR" evidence="2">
    <location>
        <begin position="209"/>
        <end position="243"/>
    </location>
</feature>
<sequence>MLRGLILSSNKPCLFWSILEHHFRLYCSESRSRCLNLLVKEDPISIANALSLAENSKSNYVGAQIHARVIKLGLVDEVYTRNNLMKMYAKCGVFRNGLKVFDEMSNRNLVSWTLMISGSVQNGEFEMALEFYFRLLRTGFRPNEFSLGSVLKACALAGRYEFGLALHSFAIKMGIIQNLFVGASILNMYAKSEDIQSAERMFESMLNVDVGCWNVMIGGYVQCGHGIEALKIVSLMLHRGVTLDCLTFLNALKGCSIGGNQEYGKQLHGLIIKSDLGFSTLLMNCLMDMYFRNGMKDSAKKVFHGIQNKDVISWNTLFSSLSEDKDATKIASLFREFMLKGMKPNPITFSILFRLCGETLDLELGLQFYSLAVQFGLHDEVNVTNSLVNMFSRCKEMKKARLLVETMCSKDTSMWNQLICGYNLNHCYAEGLQIFIRLWGLGVKSNEYTFSSILEACSRIENQQVLQHIHGIIVKSGFSSNGYVYSLLIYGYVNFGLLHDSFQFFNGYDMLDLVSWGTMISALVHRGHIYEAARLLNTLMENGGKPDEFILGSILSYCANISGYPLTKVVHCLVLKMGLESQVFVASAIIDAYAKCGDIDGAKMAYNQSCRSHDVVIYNTMIMAYAHHGLISGAMEIFKAMKLANLQPSQATFVSFISGCSHMGLVDEGCRLVEVMISAYKMEPCKDVYGCLVDMLSRNGRLENARWMIEKMPYDPWPAILKSLLSGCRIHGNRELGEWAAEKLWQLAPEDDTTCILLSKVYSEGGYWEDAGKLQRNMIERGVSKDIGYSWLEI</sequence>
<dbReference type="EMBL" id="BTGU01000430">
    <property type="protein sequence ID" value="GMN67290.1"/>
    <property type="molecule type" value="Genomic_DNA"/>
</dbReference>
<dbReference type="PANTHER" id="PTHR47926">
    <property type="entry name" value="PENTATRICOPEPTIDE REPEAT-CONTAINING PROTEIN"/>
    <property type="match status" value="1"/>
</dbReference>
<evidence type="ECO:0000313" key="3">
    <source>
        <dbReference type="EMBL" id="GMN67290.1"/>
    </source>
</evidence>
<dbReference type="Gene3D" id="1.25.40.10">
    <property type="entry name" value="Tetratricopeptide repeat domain"/>
    <property type="match status" value="6"/>
</dbReference>
<evidence type="ECO:0008006" key="5">
    <source>
        <dbReference type="Google" id="ProtNLM"/>
    </source>
</evidence>
<dbReference type="Pfam" id="PF20431">
    <property type="entry name" value="E_motif"/>
    <property type="match status" value="1"/>
</dbReference>
<keyword evidence="1" id="KW-0677">Repeat</keyword>
<gene>
    <name evidence="3" type="ORF">TIFTF001_036345</name>
</gene>
<dbReference type="GO" id="GO:0009451">
    <property type="term" value="P:RNA modification"/>
    <property type="evidence" value="ECO:0007669"/>
    <property type="project" value="InterPro"/>
</dbReference>
<protein>
    <recommendedName>
        <fullName evidence="5">Pentatricopeptide repeat-containing protein</fullName>
    </recommendedName>
</protein>
<name>A0AA88E468_FICCA</name>
<keyword evidence="4" id="KW-1185">Reference proteome</keyword>
<dbReference type="AlphaFoldDB" id="A0AA88E468"/>
<dbReference type="PANTHER" id="PTHR47926:SF435">
    <property type="entry name" value="PENTACOTRIPEPTIDE-REPEAT REGION OF PRORP DOMAIN-CONTAINING PROTEIN"/>
    <property type="match status" value="1"/>
</dbReference>
<dbReference type="GO" id="GO:0099402">
    <property type="term" value="P:plant organ development"/>
    <property type="evidence" value="ECO:0007669"/>
    <property type="project" value="UniProtKB-ARBA"/>
</dbReference>
<dbReference type="InterPro" id="IPR046960">
    <property type="entry name" value="PPR_At4g14850-like_plant"/>
</dbReference>
<feature type="repeat" description="PPR" evidence="2">
    <location>
        <begin position="614"/>
        <end position="648"/>
    </location>
</feature>
<organism evidence="3 4">
    <name type="scientific">Ficus carica</name>
    <name type="common">Common fig</name>
    <dbReference type="NCBI Taxonomy" id="3494"/>
    <lineage>
        <taxon>Eukaryota</taxon>
        <taxon>Viridiplantae</taxon>
        <taxon>Streptophyta</taxon>
        <taxon>Embryophyta</taxon>
        <taxon>Tracheophyta</taxon>
        <taxon>Spermatophyta</taxon>
        <taxon>Magnoliopsida</taxon>
        <taxon>eudicotyledons</taxon>
        <taxon>Gunneridae</taxon>
        <taxon>Pentapetalae</taxon>
        <taxon>rosids</taxon>
        <taxon>fabids</taxon>
        <taxon>Rosales</taxon>
        <taxon>Moraceae</taxon>
        <taxon>Ficeae</taxon>
        <taxon>Ficus</taxon>
    </lineage>
</organism>
<reference evidence="3" key="1">
    <citation type="submission" date="2023-07" db="EMBL/GenBank/DDBJ databases">
        <title>draft genome sequence of fig (Ficus carica).</title>
        <authorList>
            <person name="Takahashi T."/>
            <person name="Nishimura K."/>
        </authorList>
    </citation>
    <scope>NUCLEOTIDE SEQUENCE</scope>
</reference>
<dbReference type="Proteomes" id="UP001187192">
    <property type="component" value="Unassembled WGS sequence"/>
</dbReference>
<evidence type="ECO:0000313" key="4">
    <source>
        <dbReference type="Proteomes" id="UP001187192"/>
    </source>
</evidence>